<gene>
    <name evidence="1" type="ordered locus">Entcl_2374</name>
</gene>
<accession>E3G837</accession>
<reference evidence="1 2" key="2">
    <citation type="journal article" date="2011" name="Stand. Genomic Sci.">
        <title>Complete genome sequence of 'Enterobacter lignolyticus' SCF1.</title>
        <authorList>
            <person name="Deangelis K.M."/>
            <person name="D'Haeseleer P."/>
            <person name="Chivian D."/>
            <person name="Fortney J.L."/>
            <person name="Khudyakov J."/>
            <person name="Simmons B."/>
            <person name="Woo H."/>
            <person name="Arkin A.P."/>
            <person name="Davenport K.W."/>
            <person name="Goodwin L."/>
            <person name="Chen A."/>
            <person name="Ivanova N."/>
            <person name="Kyrpides N.C."/>
            <person name="Mavromatis K."/>
            <person name="Woyke T."/>
            <person name="Hazen T.C."/>
        </authorList>
    </citation>
    <scope>NUCLEOTIDE SEQUENCE [LARGE SCALE GENOMIC DNA]</scope>
    <source>
        <strain evidence="1 2">SCF1</strain>
    </source>
</reference>
<sequence>MALDTSKQIKDDPQAWAESRQKLSYADAIKLMRAAGIIAKKQNRIKAEHWKELEELQLQQARALSVMNMRHNLGLIASNRSRLLALLQACLEDPETKDSAFVSLTATWHRIATAPLSIAAEEIEKIVEDTLSDDELERLRQQYIKGGIE</sequence>
<dbReference type="Proteomes" id="UP000006872">
    <property type="component" value="Chromosome"/>
</dbReference>
<proteinExistence type="predicted"/>
<dbReference type="AlphaFoldDB" id="E3G837"/>
<name>E3G837_ENTLS</name>
<dbReference type="EMBL" id="CP002272">
    <property type="protein sequence ID" value="ADO48625.1"/>
    <property type="molecule type" value="Genomic_DNA"/>
</dbReference>
<keyword evidence="2" id="KW-1185">Reference proteome</keyword>
<organism evidence="1 2">
    <name type="scientific">Enterobacter lignolyticus (strain SCF1)</name>
    <dbReference type="NCBI Taxonomy" id="701347"/>
    <lineage>
        <taxon>Bacteria</taxon>
        <taxon>Pseudomonadati</taxon>
        <taxon>Pseudomonadota</taxon>
        <taxon>Gammaproteobacteria</taxon>
        <taxon>Enterobacterales</taxon>
        <taxon>Enterobacteriaceae</taxon>
        <taxon>Pluralibacter</taxon>
    </lineage>
</organism>
<evidence type="ECO:0000313" key="2">
    <source>
        <dbReference type="Proteomes" id="UP000006872"/>
    </source>
</evidence>
<dbReference type="HOGENOM" id="CLU_1746820_0_0_6"/>
<evidence type="ECO:0000313" key="1">
    <source>
        <dbReference type="EMBL" id="ADO48625.1"/>
    </source>
</evidence>
<dbReference type="RefSeq" id="WP_013366361.1">
    <property type="nucleotide sequence ID" value="NC_014618.1"/>
</dbReference>
<dbReference type="KEGG" id="esc:Entcl_2374"/>
<protein>
    <submittedName>
        <fullName evidence="1">Uncharacterized protein</fullName>
    </submittedName>
</protein>
<reference evidence="2" key="1">
    <citation type="submission" date="2010-10" db="EMBL/GenBank/DDBJ databases">
        <title>Complete sequence of Enterobacter cloacae SCF1.</title>
        <authorList>
            <consortium name="US DOE Joint Genome Institute"/>
            <person name="Lucas S."/>
            <person name="Copeland A."/>
            <person name="Lapidus A."/>
            <person name="Cheng J.-F."/>
            <person name="Bruce D."/>
            <person name="Goodwin L."/>
            <person name="Pitluck S."/>
            <person name="Davenport K."/>
            <person name="Detter J.C."/>
            <person name="Han C."/>
            <person name="Tapia R."/>
            <person name="Land M."/>
            <person name="Hauser L."/>
            <person name="Chang Y.-J."/>
            <person name="Jeffries C."/>
            <person name="Kyrpides N."/>
            <person name="Ivanova N."/>
            <person name="Mikhailova N."/>
            <person name="DeAngelis K."/>
            <person name="Arkin A.P."/>
            <person name="Chivian D."/>
            <person name="Edwards B."/>
            <person name="Woo H."/>
            <person name="Hazen T.C."/>
            <person name="Woyke T."/>
        </authorList>
    </citation>
    <scope>NUCLEOTIDE SEQUENCE [LARGE SCALE GENOMIC DNA]</scope>
    <source>
        <strain evidence="2">SCF1</strain>
    </source>
</reference>